<comment type="function">
    <text evidence="1">Key component of the cytosolic iron-sulfur protein assembly (CIA) complex, a multiprotein complex that mediates the incorporation of iron-sulfur cluster into apoproteins specifically involved in DNA metabolism and genomic integrity. In the CIA complex, MMS19 acts as an adapter between early-acting CIA components and a subset of cellular target iron-sulfur proteins.</text>
</comment>
<dbReference type="GO" id="GO:0005634">
    <property type="term" value="C:nucleus"/>
    <property type="evidence" value="ECO:0007669"/>
    <property type="project" value="UniProtKB-SubCell"/>
</dbReference>
<evidence type="ECO:0000313" key="3">
    <source>
        <dbReference type="EMBL" id="KAK2080283.1"/>
    </source>
</evidence>
<dbReference type="Pfam" id="PF14500">
    <property type="entry name" value="MMS19_N"/>
    <property type="match status" value="1"/>
</dbReference>
<protein>
    <recommendedName>
        <fullName evidence="1">MMS19 nucleotide excision repair protein</fullName>
    </recommendedName>
</protein>
<comment type="caution">
    <text evidence="3">The sequence shown here is derived from an EMBL/GenBank/DDBJ whole genome shotgun (WGS) entry which is preliminary data.</text>
</comment>
<dbReference type="InterPro" id="IPR029240">
    <property type="entry name" value="MMS19_N"/>
</dbReference>
<dbReference type="PANTHER" id="PTHR12891">
    <property type="entry name" value="DNA REPAIR/TRANSCRIPTION PROTEIN MET18/MMS19"/>
    <property type="match status" value="1"/>
</dbReference>
<keyword evidence="1" id="KW-0234">DNA repair</keyword>
<keyword evidence="1" id="KW-0539">Nucleus</keyword>
<accession>A0AAD9MMW0</accession>
<comment type="subcellular location">
    <subcellularLocation>
        <location evidence="1">Nucleus</location>
    </subcellularLocation>
</comment>
<keyword evidence="1" id="KW-0227">DNA damage</keyword>
<feature type="domain" description="MMS19 N-terminal" evidence="2">
    <location>
        <begin position="1"/>
        <end position="275"/>
    </location>
</feature>
<sequence length="947" mass="99004">MGCYLTSDNDVHRCNALDILAIARDAIFANGDQQSHAIDFCIARLVDRASLEPALRGCLMFLKAESPSAAPRATPAQLLDLAKNLTENVFPQQLPQATRSQAMHCLASLIERQGQNILDANIDLWEPTLAAIDGERDPRCLLLAFQLAKLVAQLYEAQPADSMKAAQLEARADGVEELFDIVSCYFPISFTPPPDNPHGLTRETLAASLADTLVATPLFLPFLMPLLEEKLASSHKQAKLDALDLLARLPTAFEPGQLSGVGAWDRVWKRLRPEVCVARLATDSAPRELWPEVVDAATHCLRVWAQSVGPWDAELGPSLAEDPVIREMRQCLQSPGSNATAFERSVALVAEGTTILAAVALARRALMWQYWTGFASQARAQLEAAGLLTVLVDRACADVEEAVRSSDAINAPAGARPEEDALIDDDSSGAAALPEWPCDLDAVAVQALAFARQVAVAAGSGRGTASQPGTAQERGGLWRALTAAAVRPRLWRAALQTIEATLSASGADLVSSTVGAVLEQLLPPTEHPWTARALHVATQLGSRTPAAGPRLVEALAARLVAPSTSASETSAVIDAAWSLLRPGPDLGPRSALPLLQSLLLMDGPILPKETERAAISLALAVARALPVKDQEPLCVAAIECVQRAECGCFPVAALAAASLVNKAVLAPQIDAVVAAWVGAHSLQNAPAAAALARALLARGLFQRGEAARALALALEGVALGAEAAAVVGHVIATPESGTLLAQHDADSLPDPLLACGVGIPNAVASGALWQQRALSQVLDRVLADLSTGGAGDKDAALSALAALLGAAPFPLARSHLDRAGPHLAPALCAAIASPSPRVAALAALPLLRALRALAERAGDGDAGALAALTELAPALLPAIETAVGSAPSWRVRVAAVGLLDATVRAVPYPRLHAHAKTVARALALALDDDRRSVRRVAGRCSQHWRTL</sequence>
<dbReference type="GO" id="GO:0051604">
    <property type="term" value="P:protein maturation"/>
    <property type="evidence" value="ECO:0007669"/>
    <property type="project" value="UniProtKB-UniRule"/>
</dbReference>
<dbReference type="Gene3D" id="1.25.10.10">
    <property type="entry name" value="Leucine-rich Repeat Variant"/>
    <property type="match status" value="1"/>
</dbReference>
<gene>
    <name evidence="3" type="ORF">QBZ16_000136</name>
</gene>
<dbReference type="GO" id="GO:0006281">
    <property type="term" value="P:DNA repair"/>
    <property type="evidence" value="ECO:0007669"/>
    <property type="project" value="UniProtKB-UniRule"/>
</dbReference>
<organism evidence="3 4">
    <name type="scientific">Prototheca wickerhamii</name>
    <dbReference type="NCBI Taxonomy" id="3111"/>
    <lineage>
        <taxon>Eukaryota</taxon>
        <taxon>Viridiplantae</taxon>
        <taxon>Chlorophyta</taxon>
        <taxon>core chlorophytes</taxon>
        <taxon>Trebouxiophyceae</taxon>
        <taxon>Chlorellales</taxon>
        <taxon>Chlorellaceae</taxon>
        <taxon>Prototheca</taxon>
    </lineage>
</organism>
<dbReference type="InterPro" id="IPR016024">
    <property type="entry name" value="ARM-type_fold"/>
</dbReference>
<dbReference type="InterPro" id="IPR039920">
    <property type="entry name" value="MMS19"/>
</dbReference>
<evidence type="ECO:0000259" key="2">
    <source>
        <dbReference type="Pfam" id="PF14500"/>
    </source>
</evidence>
<dbReference type="AlphaFoldDB" id="A0AAD9MMW0"/>
<keyword evidence="4" id="KW-1185">Reference proteome</keyword>
<dbReference type="Proteomes" id="UP001255856">
    <property type="component" value="Unassembled WGS sequence"/>
</dbReference>
<dbReference type="EMBL" id="JASFZW010000001">
    <property type="protein sequence ID" value="KAK2080283.1"/>
    <property type="molecule type" value="Genomic_DNA"/>
</dbReference>
<comment type="similarity">
    <text evidence="1">Belongs to the MET18/MMS19 family.</text>
</comment>
<dbReference type="GO" id="GO:0016226">
    <property type="term" value="P:iron-sulfur cluster assembly"/>
    <property type="evidence" value="ECO:0007669"/>
    <property type="project" value="UniProtKB-UniRule"/>
</dbReference>
<evidence type="ECO:0000313" key="4">
    <source>
        <dbReference type="Proteomes" id="UP001255856"/>
    </source>
</evidence>
<dbReference type="InterPro" id="IPR011989">
    <property type="entry name" value="ARM-like"/>
</dbReference>
<proteinExistence type="inferred from homology"/>
<reference evidence="3" key="1">
    <citation type="submission" date="2021-01" db="EMBL/GenBank/DDBJ databases">
        <authorList>
            <person name="Eckstrom K.M.E."/>
        </authorList>
    </citation>
    <scope>NUCLEOTIDE SEQUENCE</scope>
    <source>
        <strain evidence="3">UVCC 0001</strain>
    </source>
</reference>
<evidence type="ECO:0000256" key="1">
    <source>
        <dbReference type="RuleBase" id="RU367072"/>
    </source>
</evidence>
<dbReference type="PANTHER" id="PTHR12891:SF0">
    <property type="entry name" value="MMS19 NUCLEOTIDE EXCISION REPAIR PROTEIN HOMOLOG"/>
    <property type="match status" value="1"/>
</dbReference>
<name>A0AAD9MMW0_PROWI</name>
<dbReference type="GO" id="GO:0097361">
    <property type="term" value="C:cytosolic [4Fe-4S] assembly targeting complex"/>
    <property type="evidence" value="ECO:0007669"/>
    <property type="project" value="UniProtKB-UniRule"/>
</dbReference>
<dbReference type="SUPFAM" id="SSF48371">
    <property type="entry name" value="ARM repeat"/>
    <property type="match status" value="1"/>
</dbReference>